<dbReference type="PROSITE" id="PS51257">
    <property type="entry name" value="PROKAR_LIPOPROTEIN"/>
    <property type="match status" value="1"/>
</dbReference>
<dbReference type="RefSeq" id="WP_271088364.1">
    <property type="nucleotide sequence ID" value="NZ_JAPJZH010000003.1"/>
</dbReference>
<evidence type="ECO:0000313" key="2">
    <source>
        <dbReference type="EMBL" id="MDA4844827.1"/>
    </source>
</evidence>
<comment type="caution">
    <text evidence="2">The sequence shown here is derived from an EMBL/GenBank/DDBJ whole genome shotgun (WGS) entry which is preliminary data.</text>
</comment>
<proteinExistence type="predicted"/>
<keyword evidence="3" id="KW-1185">Reference proteome</keyword>
<reference evidence="2" key="1">
    <citation type="submission" date="2022-11" db="EMBL/GenBank/DDBJ databases">
        <title>Hoeflea poritis sp. nov., isolated from scleractinian coral Porites lutea.</title>
        <authorList>
            <person name="Zhang G."/>
            <person name="Wei Q."/>
            <person name="Cai L."/>
        </authorList>
    </citation>
    <scope>NUCLEOTIDE SEQUENCE</scope>
    <source>
        <strain evidence="2">E7-10</strain>
    </source>
</reference>
<sequence length="132" mass="14009">MVRAVLLTVLVAASGCVSSGLDLGVEDKPDTSLLSGSIDPAVDSSSDDMIIADTVAEAKIRPGHVQDIPWNNATTGNFGSVSFIRESSSVGKVCRDFIVSKHSYDGVAQYTGEICRTRLTKSWSLKSLSQQS</sequence>
<dbReference type="EMBL" id="JAPJZH010000003">
    <property type="protein sequence ID" value="MDA4844827.1"/>
    <property type="molecule type" value="Genomic_DNA"/>
</dbReference>
<evidence type="ECO:0000259" key="1">
    <source>
        <dbReference type="Pfam" id="PF16998"/>
    </source>
</evidence>
<evidence type="ECO:0000313" key="3">
    <source>
        <dbReference type="Proteomes" id="UP001148313"/>
    </source>
</evidence>
<organism evidence="2 3">
    <name type="scientific">Hoeflea poritis</name>
    <dbReference type="NCBI Taxonomy" id="2993659"/>
    <lineage>
        <taxon>Bacteria</taxon>
        <taxon>Pseudomonadati</taxon>
        <taxon>Pseudomonadota</taxon>
        <taxon>Alphaproteobacteria</taxon>
        <taxon>Hyphomicrobiales</taxon>
        <taxon>Rhizobiaceae</taxon>
        <taxon>Hoeflea</taxon>
    </lineage>
</organism>
<name>A0ABT4VJE8_9HYPH</name>
<gene>
    <name evidence="2" type="ORF">OOZ53_05670</name>
</gene>
<protein>
    <submittedName>
        <fullName evidence="2">RT0821/Lpp0805 family surface protein</fullName>
    </submittedName>
</protein>
<feature type="domain" description="Surface antigen" evidence="1">
    <location>
        <begin position="21"/>
        <end position="130"/>
    </location>
</feature>
<dbReference type="InterPro" id="IPR032635">
    <property type="entry name" value="Anti_2"/>
</dbReference>
<dbReference type="Pfam" id="PF16998">
    <property type="entry name" value="17kDa_Anti_2"/>
    <property type="match status" value="1"/>
</dbReference>
<accession>A0ABT4VJE8</accession>
<dbReference type="Proteomes" id="UP001148313">
    <property type="component" value="Unassembled WGS sequence"/>
</dbReference>